<evidence type="ECO:0008006" key="3">
    <source>
        <dbReference type="Google" id="ProtNLM"/>
    </source>
</evidence>
<sequence>MLQALAIAIEWIALAGLTLLGIGYEPAQDACAALEAEALPIEYVGPQGTAAALYRDASWHVADPAACDTATQPEFLVPAEDEIILIRI</sequence>
<accession>A0ABU7LZL9</accession>
<evidence type="ECO:0000313" key="1">
    <source>
        <dbReference type="EMBL" id="MEE2566988.1"/>
    </source>
</evidence>
<keyword evidence="2" id="KW-1185">Reference proteome</keyword>
<protein>
    <recommendedName>
        <fullName evidence="3">PASTA domain-containing protein</fullName>
    </recommendedName>
</protein>
<dbReference type="EMBL" id="JAZDRO010000004">
    <property type="protein sequence ID" value="MEE2566988.1"/>
    <property type="molecule type" value="Genomic_DNA"/>
</dbReference>
<dbReference type="RefSeq" id="WP_330196545.1">
    <property type="nucleotide sequence ID" value="NZ_JAZDRO010000004.1"/>
</dbReference>
<comment type="caution">
    <text evidence="1">The sequence shown here is derived from an EMBL/GenBank/DDBJ whole genome shotgun (WGS) entry which is preliminary data.</text>
</comment>
<organism evidence="1 2">
    <name type="scientific">Hyphobacterium marinum</name>
    <dbReference type="NCBI Taxonomy" id="3116574"/>
    <lineage>
        <taxon>Bacteria</taxon>
        <taxon>Pseudomonadati</taxon>
        <taxon>Pseudomonadota</taxon>
        <taxon>Alphaproteobacteria</taxon>
        <taxon>Maricaulales</taxon>
        <taxon>Maricaulaceae</taxon>
        <taxon>Hyphobacterium</taxon>
    </lineage>
</organism>
<evidence type="ECO:0000313" key="2">
    <source>
        <dbReference type="Proteomes" id="UP001310692"/>
    </source>
</evidence>
<gene>
    <name evidence="1" type="ORF">V0U35_09875</name>
</gene>
<name>A0ABU7LZL9_9PROT</name>
<proteinExistence type="predicted"/>
<reference evidence="1 2" key="1">
    <citation type="submission" date="2024-01" db="EMBL/GenBank/DDBJ databases">
        <title>Hyphobacterium bacterium isolated from marine sediment.</title>
        <authorList>
            <person name="Zhao S."/>
        </authorList>
    </citation>
    <scope>NUCLEOTIDE SEQUENCE [LARGE SCALE GENOMIC DNA]</scope>
    <source>
        <strain evidence="1 2">Y60-23</strain>
    </source>
</reference>
<dbReference type="Proteomes" id="UP001310692">
    <property type="component" value="Unassembled WGS sequence"/>
</dbReference>